<dbReference type="InterPro" id="IPR050388">
    <property type="entry name" value="ABC_Ni/Peptide_Import"/>
</dbReference>
<feature type="domain" description="ABC transporter" evidence="10">
    <location>
        <begin position="311"/>
        <end position="543"/>
    </location>
</feature>
<evidence type="ECO:0000256" key="8">
    <source>
        <dbReference type="ARBA" id="ARBA00022967"/>
    </source>
</evidence>
<dbReference type="NCBIfam" id="TIGR01727">
    <property type="entry name" value="oligo_HPY"/>
    <property type="match status" value="1"/>
</dbReference>
<dbReference type="InterPro" id="IPR017871">
    <property type="entry name" value="ABC_transporter-like_CS"/>
</dbReference>
<evidence type="ECO:0000256" key="2">
    <source>
        <dbReference type="ARBA" id="ARBA00005417"/>
    </source>
</evidence>
<dbReference type="PANTHER" id="PTHR43297">
    <property type="entry name" value="OLIGOPEPTIDE TRANSPORT ATP-BINDING PROTEIN APPD"/>
    <property type="match status" value="1"/>
</dbReference>
<dbReference type="SMART" id="SM00382">
    <property type="entry name" value="AAA"/>
    <property type="match status" value="2"/>
</dbReference>
<dbReference type="GO" id="GO:0005975">
    <property type="term" value="P:carbohydrate metabolic process"/>
    <property type="evidence" value="ECO:0007669"/>
    <property type="project" value="InterPro"/>
</dbReference>
<dbReference type="Gene3D" id="3.40.50.300">
    <property type="entry name" value="P-loop containing nucleotide triphosphate hydrolases"/>
    <property type="match status" value="2"/>
</dbReference>
<dbReference type="Pfam" id="PF08352">
    <property type="entry name" value="oligo_HPY"/>
    <property type="match status" value="1"/>
</dbReference>
<evidence type="ECO:0000256" key="5">
    <source>
        <dbReference type="ARBA" id="ARBA00022519"/>
    </source>
</evidence>
<dbReference type="Proteomes" id="UP000708338">
    <property type="component" value="Unassembled WGS sequence"/>
</dbReference>
<dbReference type="GO" id="GO:0005886">
    <property type="term" value="C:plasma membrane"/>
    <property type="evidence" value="ECO:0007669"/>
    <property type="project" value="UniProtKB-SubCell"/>
</dbReference>
<evidence type="ECO:0000256" key="9">
    <source>
        <dbReference type="ARBA" id="ARBA00023136"/>
    </source>
</evidence>
<dbReference type="InterPro" id="IPR027417">
    <property type="entry name" value="P-loop_NTPase"/>
</dbReference>
<dbReference type="InterPro" id="IPR001579">
    <property type="entry name" value="Glyco_hydro_18_chit_AS"/>
</dbReference>
<evidence type="ECO:0000313" key="11">
    <source>
        <dbReference type="EMBL" id="MBT9812162.1"/>
    </source>
</evidence>
<gene>
    <name evidence="11" type="ORF">GPL26_21315</name>
</gene>
<name>A0AA41FIG0_9FIRM</name>
<evidence type="ECO:0000256" key="1">
    <source>
        <dbReference type="ARBA" id="ARBA00004202"/>
    </source>
</evidence>
<dbReference type="PROSITE" id="PS01095">
    <property type="entry name" value="GH18_1"/>
    <property type="match status" value="1"/>
</dbReference>
<dbReference type="InterPro" id="IPR003439">
    <property type="entry name" value="ABC_transporter-like_ATP-bd"/>
</dbReference>
<reference evidence="11" key="1">
    <citation type="journal article" date="2021" name="Gut Microbes">
        <title>A synthetic consortium of 100 gut commensals modulates the composition and function in a colon model of the microbiome of elderly subjects.</title>
        <authorList>
            <person name="Perez M."/>
            <person name="Ntemiri A."/>
            <person name="Tan H."/>
            <person name="Harris H.M.B."/>
            <person name="Roager H.M."/>
            <person name="Ribiere C."/>
            <person name="O'Toole P.W."/>
        </authorList>
    </citation>
    <scope>NUCLEOTIDE SEQUENCE</scope>
    <source>
        <strain evidence="11">MCC335</strain>
    </source>
</reference>
<dbReference type="InterPro" id="IPR003593">
    <property type="entry name" value="AAA+_ATPase"/>
</dbReference>
<dbReference type="InterPro" id="IPR013563">
    <property type="entry name" value="Oligopep_ABC_C"/>
</dbReference>
<proteinExistence type="inferred from homology"/>
<comment type="similarity">
    <text evidence="2">Belongs to the ABC transporter superfamily.</text>
</comment>
<dbReference type="RefSeq" id="WP_117450559.1">
    <property type="nucleotide sequence ID" value="NZ_CABJDD010000002.1"/>
</dbReference>
<evidence type="ECO:0000256" key="6">
    <source>
        <dbReference type="ARBA" id="ARBA00022741"/>
    </source>
</evidence>
<evidence type="ECO:0000256" key="7">
    <source>
        <dbReference type="ARBA" id="ARBA00022840"/>
    </source>
</evidence>
<keyword evidence="7 11" id="KW-0067">ATP-binding</keyword>
<comment type="subcellular location">
    <subcellularLocation>
        <location evidence="1">Cell membrane</location>
        <topology evidence="1">Peripheral membrane protein</topology>
    </subcellularLocation>
</comment>
<keyword evidence="9" id="KW-0472">Membrane</keyword>
<dbReference type="GO" id="GO:0005524">
    <property type="term" value="F:ATP binding"/>
    <property type="evidence" value="ECO:0007669"/>
    <property type="project" value="UniProtKB-KW"/>
</dbReference>
<evidence type="ECO:0000256" key="4">
    <source>
        <dbReference type="ARBA" id="ARBA00022475"/>
    </source>
</evidence>
<dbReference type="PROSITE" id="PS00211">
    <property type="entry name" value="ABC_TRANSPORTER_1"/>
    <property type="match status" value="2"/>
</dbReference>
<dbReference type="GO" id="GO:0004553">
    <property type="term" value="F:hydrolase activity, hydrolyzing O-glycosyl compounds"/>
    <property type="evidence" value="ECO:0007669"/>
    <property type="project" value="InterPro"/>
</dbReference>
<keyword evidence="8" id="KW-1278">Translocase</keyword>
<organism evidence="11 12">
    <name type="scientific">Enterocloster citroniae</name>
    <dbReference type="NCBI Taxonomy" id="358743"/>
    <lineage>
        <taxon>Bacteria</taxon>
        <taxon>Bacillati</taxon>
        <taxon>Bacillota</taxon>
        <taxon>Clostridia</taxon>
        <taxon>Lachnospirales</taxon>
        <taxon>Lachnospiraceae</taxon>
        <taxon>Enterocloster</taxon>
    </lineage>
</organism>
<evidence type="ECO:0000259" key="10">
    <source>
        <dbReference type="PROSITE" id="PS50893"/>
    </source>
</evidence>
<keyword evidence="5" id="KW-0997">Cell inner membrane</keyword>
<protein>
    <submittedName>
        <fullName evidence="11">ATP-binding cassette domain-containing protein</fullName>
    </submittedName>
</protein>
<sequence length="545" mass="60196">MSEILKVNGLAVQYPGFALGPLSFTMEEGEIIAAAGASGSGKTTLARALSRLLESGAAVSGEVTVDGRSLYGLREQELRRIRMDTFSIVFQSSGEWLNPAMRIKEQLKETLIKKYPPGEHPGRMKELIRMVGLHEEDLERFPGQLSGGMAQKFLLANALALSPKLVYLDEPTSSLDAKSRKAFIDLIRRINRESHTAFLIITHDLRLAKELSSRIIVLYEGMALELGLTEKILTHPRHPYTQGMIRASMDLNLMKDIWGIRQAKEMSENGCPFFGRCCQKLELCRDHKPSLNICGKDWQVACNRGGIVTLLKAEDVKKKYGPQAVLNGVDLDIEHGEFVSLVGKSGAGKTTLSKILGGYMEEFAGTVCFDGKPADYRLLHRKKRGVQMIFQDCADAVNPAMTVGEAVGEPLVLSGQGWSEAAVRQALRDVGLPDTDAFLDMKVRALSGGQKQRVCIARAMTMEPSLMIADEPTSLLDPSSKANVLRFLKGLQNQKGFSILMVTHDLICAAKVSDRIFLLKNGTVNLYQPHMDQIECSIYDMEEFT</sequence>
<keyword evidence="3" id="KW-0813">Transport</keyword>
<evidence type="ECO:0000313" key="12">
    <source>
        <dbReference type="Proteomes" id="UP000708338"/>
    </source>
</evidence>
<dbReference type="GO" id="GO:0016887">
    <property type="term" value="F:ATP hydrolysis activity"/>
    <property type="evidence" value="ECO:0007669"/>
    <property type="project" value="InterPro"/>
</dbReference>
<dbReference type="PANTHER" id="PTHR43297:SF14">
    <property type="entry name" value="ATPASE AAA-TYPE CORE DOMAIN-CONTAINING PROTEIN"/>
    <property type="match status" value="1"/>
</dbReference>
<dbReference type="Pfam" id="PF00005">
    <property type="entry name" value="ABC_tran"/>
    <property type="match status" value="2"/>
</dbReference>
<dbReference type="GO" id="GO:0015833">
    <property type="term" value="P:peptide transport"/>
    <property type="evidence" value="ECO:0007669"/>
    <property type="project" value="InterPro"/>
</dbReference>
<dbReference type="AlphaFoldDB" id="A0AA41FIG0"/>
<keyword evidence="4" id="KW-1003">Cell membrane</keyword>
<dbReference type="CDD" id="cd03257">
    <property type="entry name" value="ABC_NikE_OppD_transporters"/>
    <property type="match status" value="2"/>
</dbReference>
<dbReference type="SUPFAM" id="SSF52540">
    <property type="entry name" value="P-loop containing nucleoside triphosphate hydrolases"/>
    <property type="match status" value="2"/>
</dbReference>
<comment type="caution">
    <text evidence="11">The sequence shown here is derived from an EMBL/GenBank/DDBJ whole genome shotgun (WGS) entry which is preliminary data.</text>
</comment>
<evidence type="ECO:0000256" key="3">
    <source>
        <dbReference type="ARBA" id="ARBA00022448"/>
    </source>
</evidence>
<dbReference type="EMBL" id="WQPS01000043">
    <property type="protein sequence ID" value="MBT9812162.1"/>
    <property type="molecule type" value="Genomic_DNA"/>
</dbReference>
<feature type="domain" description="ABC transporter" evidence="10">
    <location>
        <begin position="4"/>
        <end position="245"/>
    </location>
</feature>
<accession>A0AA41FIG0</accession>
<dbReference type="PROSITE" id="PS50893">
    <property type="entry name" value="ABC_TRANSPORTER_2"/>
    <property type="match status" value="2"/>
</dbReference>
<keyword evidence="6" id="KW-0547">Nucleotide-binding</keyword>